<evidence type="ECO:0000313" key="1">
    <source>
        <dbReference type="EMBL" id="MBG9378272.1"/>
    </source>
</evidence>
<evidence type="ECO:0000313" key="2">
    <source>
        <dbReference type="Proteomes" id="UP000628448"/>
    </source>
</evidence>
<dbReference type="Pfam" id="PF07209">
    <property type="entry name" value="DUF1415"/>
    <property type="match status" value="1"/>
</dbReference>
<keyword evidence="2" id="KW-1185">Reference proteome</keyword>
<name>A0A931GZK6_9BACT</name>
<comment type="caution">
    <text evidence="1">The sequence shown here is derived from an EMBL/GenBank/DDBJ whole genome shotgun (WGS) entry which is preliminary data.</text>
</comment>
<organism evidence="1 2">
    <name type="scientific">Panacibacter microcysteis</name>
    <dbReference type="NCBI Taxonomy" id="2793269"/>
    <lineage>
        <taxon>Bacteria</taxon>
        <taxon>Pseudomonadati</taxon>
        <taxon>Bacteroidota</taxon>
        <taxon>Chitinophagia</taxon>
        <taxon>Chitinophagales</taxon>
        <taxon>Chitinophagaceae</taxon>
        <taxon>Panacibacter</taxon>
    </lineage>
</organism>
<reference evidence="1" key="1">
    <citation type="submission" date="2020-11" db="EMBL/GenBank/DDBJ databases">
        <title>Bacterial whole genome sequence for Panacibacter sp. DH6.</title>
        <authorList>
            <person name="Le V."/>
            <person name="Ko S."/>
            <person name="Ahn C.-Y."/>
            <person name="Oh H.-M."/>
        </authorList>
    </citation>
    <scope>NUCLEOTIDE SEQUENCE</scope>
    <source>
        <strain evidence="1">DH6</strain>
    </source>
</reference>
<sequence>MHTEEQVIAQTKKWITDVVVGCNFCPFAARELKRNTVHYIVENSTEISVCLETFIRECMRMDDDAATETSFIIYTNMFADFEDYLDFVSLAEALLEQEDYEGVYQVASFHPQYCFDDVEEDDASNYTNRAVYPMLHVLREESIGKALENYPDPDAIPERNIDFARKKGAAYMQMLRNACL</sequence>
<dbReference type="InterPro" id="IPR009858">
    <property type="entry name" value="DUF1415"/>
</dbReference>
<gene>
    <name evidence="1" type="ORF">I5907_18685</name>
</gene>
<accession>A0A931GZK6</accession>
<protein>
    <submittedName>
        <fullName evidence="1">DUF1415 domain-containing protein</fullName>
    </submittedName>
</protein>
<dbReference type="RefSeq" id="WP_196992312.1">
    <property type="nucleotide sequence ID" value="NZ_JADWYR010000002.1"/>
</dbReference>
<proteinExistence type="predicted"/>
<dbReference type="Proteomes" id="UP000628448">
    <property type="component" value="Unassembled WGS sequence"/>
</dbReference>
<dbReference type="AlphaFoldDB" id="A0A931GZK6"/>
<dbReference type="EMBL" id="JADWYR010000002">
    <property type="protein sequence ID" value="MBG9378272.1"/>
    <property type="molecule type" value="Genomic_DNA"/>
</dbReference>